<dbReference type="InterPro" id="IPR002938">
    <property type="entry name" value="FAD-bd"/>
</dbReference>
<evidence type="ECO:0000256" key="2">
    <source>
        <dbReference type="ARBA" id="ARBA00022827"/>
    </source>
</evidence>
<dbReference type="SUPFAM" id="SSF51905">
    <property type="entry name" value="FAD/NAD(P)-binding domain"/>
    <property type="match status" value="1"/>
</dbReference>
<dbReference type="AlphaFoldDB" id="A0A1Q9LNF1"/>
<evidence type="ECO:0000259" key="5">
    <source>
        <dbReference type="Pfam" id="PF01494"/>
    </source>
</evidence>
<dbReference type="PANTHER" id="PTHR47178">
    <property type="entry name" value="MONOOXYGENASE, FAD-BINDING"/>
    <property type="match status" value="1"/>
</dbReference>
<keyword evidence="7" id="KW-1185">Reference proteome</keyword>
<accession>A0A1Q9LNF1</accession>
<feature type="domain" description="FAD-binding" evidence="5">
    <location>
        <begin position="2"/>
        <end position="163"/>
    </location>
</feature>
<gene>
    <name evidence="6" type="ORF">BJP25_14725</name>
</gene>
<evidence type="ECO:0000313" key="6">
    <source>
        <dbReference type="EMBL" id="OLR93548.1"/>
    </source>
</evidence>
<dbReference type="InterPro" id="IPR036188">
    <property type="entry name" value="FAD/NAD-bd_sf"/>
</dbReference>
<keyword evidence="3" id="KW-0560">Oxidoreductase</keyword>
<feature type="domain" description="FAD-binding" evidence="5">
    <location>
        <begin position="283"/>
        <end position="326"/>
    </location>
</feature>
<evidence type="ECO:0000256" key="1">
    <source>
        <dbReference type="ARBA" id="ARBA00022630"/>
    </source>
</evidence>
<dbReference type="GO" id="GO:0004497">
    <property type="term" value="F:monooxygenase activity"/>
    <property type="evidence" value="ECO:0007669"/>
    <property type="project" value="UniProtKB-KW"/>
</dbReference>
<name>A0A1Q9LNF1_9PSEU</name>
<dbReference type="GO" id="GO:0071949">
    <property type="term" value="F:FAD binding"/>
    <property type="evidence" value="ECO:0007669"/>
    <property type="project" value="InterPro"/>
</dbReference>
<keyword evidence="2" id="KW-0274">FAD</keyword>
<protein>
    <recommendedName>
        <fullName evidence="5">FAD-binding domain-containing protein</fullName>
    </recommendedName>
</protein>
<dbReference type="Pfam" id="PF01494">
    <property type="entry name" value="FAD_binding_3"/>
    <property type="match status" value="2"/>
</dbReference>
<evidence type="ECO:0000256" key="3">
    <source>
        <dbReference type="ARBA" id="ARBA00023002"/>
    </source>
</evidence>
<dbReference type="Proteomes" id="UP000186040">
    <property type="component" value="Unassembled WGS sequence"/>
</dbReference>
<reference evidence="6 7" key="1">
    <citation type="submission" date="2016-10" db="EMBL/GenBank/DDBJ databases">
        <title>The Draft Genome Sequence of Actinokineospora bangkokensis 44EHWT reveals the biosynthetic pathway of antifungal compounds Thailandins with unusual extender unit butylmalonyl-CoA.</title>
        <authorList>
            <person name="Greule A."/>
            <person name="Intra B."/>
            <person name="Flemming S."/>
            <person name="Rommel M.G."/>
            <person name="Panbangred W."/>
            <person name="Bechthold A."/>
        </authorList>
    </citation>
    <scope>NUCLEOTIDE SEQUENCE [LARGE SCALE GENOMIC DNA]</scope>
    <source>
        <strain evidence="6 7">44EHW</strain>
    </source>
</reference>
<dbReference type="Gene3D" id="3.50.50.60">
    <property type="entry name" value="FAD/NAD(P)-binding domain"/>
    <property type="match status" value="1"/>
</dbReference>
<keyword evidence="1" id="KW-0285">Flavoprotein</keyword>
<dbReference type="PRINTS" id="PR00420">
    <property type="entry name" value="RNGMNOXGNASE"/>
</dbReference>
<dbReference type="PANTHER" id="PTHR47178:SF5">
    <property type="entry name" value="FAD-BINDING DOMAIN-CONTAINING PROTEIN"/>
    <property type="match status" value="1"/>
</dbReference>
<keyword evidence="4" id="KW-0503">Monooxygenase</keyword>
<comment type="caution">
    <text evidence="6">The sequence shown here is derived from an EMBL/GenBank/DDBJ whole genome shotgun (WGS) entry which is preliminary data.</text>
</comment>
<evidence type="ECO:0000313" key="7">
    <source>
        <dbReference type="Proteomes" id="UP000186040"/>
    </source>
</evidence>
<dbReference type="EMBL" id="MKQR01000009">
    <property type="protein sequence ID" value="OLR93548.1"/>
    <property type="molecule type" value="Genomic_DNA"/>
</dbReference>
<proteinExistence type="predicted"/>
<sequence length="395" mass="41191">MRVVVVGAGMGGLVLAHGLAANGIEVRVHERDARAADTGGYRLHLGPDACAALRHAVPAAVYQAVVASSAGAAGFRQFSMFDHRLRLLTSLATEPGENLLIGRVALRSLLADSLPTTTRFSSEFTTFSRSGKQITAHFADGTADDCDLLVGADGVRSRVVRQLAGRRLARALPERGFAGQAEWDDVASGMPEELLSGPAFVIGPDGVAMFLSAHDPSSSDIDPVAVGAPAQPATVLWGVISHDDVDVDAVARWAPWVRVLLDRTPAGAVTRFPFHAVDPAADLTPWQAGRVTALGDAVHAMPPTGGQGAGTAIRDAWLLASSLAAADVDTIPLAVRDYQRGMADYAAAAVRESLQPLRWRRAVSSPVGFGAVRVAAAVSSAVRALRRAAPSTAGR</sequence>
<evidence type="ECO:0000256" key="4">
    <source>
        <dbReference type="ARBA" id="ARBA00023033"/>
    </source>
</evidence>
<organism evidence="6 7">
    <name type="scientific">Actinokineospora bangkokensis</name>
    <dbReference type="NCBI Taxonomy" id="1193682"/>
    <lineage>
        <taxon>Bacteria</taxon>
        <taxon>Bacillati</taxon>
        <taxon>Actinomycetota</taxon>
        <taxon>Actinomycetes</taxon>
        <taxon>Pseudonocardiales</taxon>
        <taxon>Pseudonocardiaceae</taxon>
        <taxon>Actinokineospora</taxon>
    </lineage>
</organism>
<dbReference type="STRING" id="1193682.BJP25_14725"/>